<sequence>MVAFFVNSKLEGNDQVHFFFKFPSKYKIDFSKIIGNYNPDWTVIRQDHENMKVQLVRETKGTADIEKLKFVHK</sequence>
<evidence type="ECO:0000313" key="2">
    <source>
        <dbReference type="EMBL" id="MFD1316180.1"/>
    </source>
</evidence>
<gene>
    <name evidence="2" type="ORF">ACFQ39_11170</name>
</gene>
<evidence type="ECO:0000313" key="3">
    <source>
        <dbReference type="Proteomes" id="UP001597201"/>
    </source>
</evidence>
<evidence type="ECO:0000259" key="1">
    <source>
        <dbReference type="Pfam" id="PF19778"/>
    </source>
</evidence>
<dbReference type="EMBL" id="JBHTMY010000003">
    <property type="protein sequence ID" value="MFD1316180.1"/>
    <property type="molecule type" value="Genomic_DNA"/>
</dbReference>
<proteinExistence type="predicted"/>
<organism evidence="2 3">
    <name type="scientific">Namhaeicola litoreus</name>
    <dbReference type="NCBI Taxonomy" id="1052145"/>
    <lineage>
        <taxon>Bacteria</taxon>
        <taxon>Pseudomonadati</taxon>
        <taxon>Bacteroidota</taxon>
        <taxon>Flavobacteriia</taxon>
        <taxon>Flavobacteriales</taxon>
        <taxon>Flavobacteriaceae</taxon>
        <taxon>Namhaeicola</taxon>
    </lineage>
</organism>
<comment type="caution">
    <text evidence="2">The sequence shown here is derived from an EMBL/GenBank/DDBJ whole genome shotgun (WGS) entry which is preliminary data.</text>
</comment>
<protein>
    <recommendedName>
        <fullName evidence="1">Type III restriction enzyme C-terminal endonuclease domain-containing protein</fullName>
    </recommendedName>
</protein>
<reference evidence="3" key="1">
    <citation type="journal article" date="2019" name="Int. J. Syst. Evol. Microbiol.">
        <title>The Global Catalogue of Microorganisms (GCM) 10K type strain sequencing project: providing services to taxonomists for standard genome sequencing and annotation.</title>
        <authorList>
            <consortium name="The Broad Institute Genomics Platform"/>
            <consortium name="The Broad Institute Genome Sequencing Center for Infectious Disease"/>
            <person name="Wu L."/>
            <person name="Ma J."/>
        </authorList>
    </citation>
    <scope>NUCLEOTIDE SEQUENCE [LARGE SCALE GENOMIC DNA]</scope>
    <source>
        <strain evidence="3">CCUG 61485</strain>
    </source>
</reference>
<dbReference type="RefSeq" id="WP_377180006.1">
    <property type="nucleotide sequence ID" value="NZ_JBHTMY010000003.1"/>
</dbReference>
<keyword evidence="3" id="KW-1185">Reference proteome</keyword>
<dbReference type="Proteomes" id="UP001597201">
    <property type="component" value="Unassembled WGS sequence"/>
</dbReference>
<name>A0ABW3Y5P3_9FLAO</name>
<accession>A0ABW3Y5P3</accession>
<dbReference type="InterPro" id="IPR045572">
    <property type="entry name" value="RE_endonuc_C"/>
</dbReference>
<feature type="domain" description="Type III restriction enzyme C-terminal endonuclease" evidence="1">
    <location>
        <begin position="8"/>
        <end position="69"/>
    </location>
</feature>
<dbReference type="Pfam" id="PF19778">
    <property type="entry name" value="RE_endonuc"/>
    <property type="match status" value="1"/>
</dbReference>